<dbReference type="GO" id="GO:0003677">
    <property type="term" value="F:DNA binding"/>
    <property type="evidence" value="ECO:0007669"/>
    <property type="project" value="UniProtKB-KW"/>
</dbReference>
<dbReference type="Gene3D" id="1.10.10.10">
    <property type="entry name" value="Winged helix-like DNA-binding domain superfamily/Winged helix DNA-binding domain"/>
    <property type="match status" value="1"/>
</dbReference>
<accession>A0AAE3KFU7</accession>
<sequence length="220" mass="24513">MTEPEPLPPLSRGPLREQIRRVLLDGLVAGRWQPGERIVERRVAAELDVSQAPVREALRELEALRLVESAPNKGARVRDFDVRDLRESYQVRAVLEGLAADLAVPVFAGDVRVLEEHTRRLHQAAAAGDVTAQIRHAVAFHRAIVAASDNRLLLAVWESLGVEVWTTLSLRVYRAELHENAEDHEPIVAAFRRQDPRTGEIVRDHVLSYGLPPAPAPDQA</sequence>
<keyword evidence="2" id="KW-0238">DNA-binding</keyword>
<dbReference type="Pfam" id="PF00392">
    <property type="entry name" value="GntR"/>
    <property type="match status" value="1"/>
</dbReference>
<dbReference type="CDD" id="cd07377">
    <property type="entry name" value="WHTH_GntR"/>
    <property type="match status" value="1"/>
</dbReference>
<dbReference type="InterPro" id="IPR000524">
    <property type="entry name" value="Tscrpt_reg_HTH_GntR"/>
</dbReference>
<dbReference type="GO" id="GO:0003700">
    <property type="term" value="F:DNA-binding transcription factor activity"/>
    <property type="evidence" value="ECO:0007669"/>
    <property type="project" value="InterPro"/>
</dbReference>
<reference evidence="5" key="1">
    <citation type="submission" date="2022-06" db="EMBL/GenBank/DDBJ databases">
        <title>Genomic Encyclopedia of Archaeal and Bacterial Type Strains, Phase II (KMG-II): from individual species to whole genera.</title>
        <authorList>
            <person name="Goeker M."/>
        </authorList>
    </citation>
    <scope>NUCLEOTIDE SEQUENCE</scope>
    <source>
        <strain evidence="5">DSM 43935</strain>
    </source>
</reference>
<name>A0AAE3KFU7_9PSEU</name>
<dbReference type="AlphaFoldDB" id="A0AAE3KFU7"/>
<dbReference type="Pfam" id="PF07729">
    <property type="entry name" value="FCD"/>
    <property type="match status" value="1"/>
</dbReference>
<proteinExistence type="predicted"/>
<dbReference type="InterPro" id="IPR036388">
    <property type="entry name" value="WH-like_DNA-bd_sf"/>
</dbReference>
<dbReference type="SUPFAM" id="SSF48008">
    <property type="entry name" value="GntR ligand-binding domain-like"/>
    <property type="match status" value="1"/>
</dbReference>
<dbReference type="RefSeq" id="WP_253772877.1">
    <property type="nucleotide sequence ID" value="NZ_JAMTCK010000008.1"/>
</dbReference>
<keyword evidence="1" id="KW-0805">Transcription regulation</keyword>
<dbReference type="InterPro" id="IPR008920">
    <property type="entry name" value="TF_FadR/GntR_C"/>
</dbReference>
<dbReference type="SMART" id="SM00895">
    <property type="entry name" value="FCD"/>
    <property type="match status" value="1"/>
</dbReference>
<protein>
    <submittedName>
        <fullName evidence="5">Transcriptional regulator, GntR family</fullName>
    </submittedName>
</protein>
<dbReference type="InterPro" id="IPR036390">
    <property type="entry name" value="WH_DNA-bd_sf"/>
</dbReference>
<dbReference type="SUPFAM" id="SSF46785">
    <property type="entry name" value="Winged helix' DNA-binding domain"/>
    <property type="match status" value="1"/>
</dbReference>
<evidence type="ECO:0000256" key="3">
    <source>
        <dbReference type="ARBA" id="ARBA00023163"/>
    </source>
</evidence>
<dbReference type="Gene3D" id="1.20.120.530">
    <property type="entry name" value="GntR ligand-binding domain-like"/>
    <property type="match status" value="1"/>
</dbReference>
<keyword evidence="3" id="KW-0804">Transcription</keyword>
<evidence type="ECO:0000256" key="2">
    <source>
        <dbReference type="ARBA" id="ARBA00023125"/>
    </source>
</evidence>
<evidence type="ECO:0000256" key="1">
    <source>
        <dbReference type="ARBA" id="ARBA00023015"/>
    </source>
</evidence>
<evidence type="ECO:0000313" key="5">
    <source>
        <dbReference type="EMBL" id="MCP2166716.1"/>
    </source>
</evidence>
<dbReference type="PANTHER" id="PTHR43537:SF24">
    <property type="entry name" value="GLUCONATE OPERON TRANSCRIPTIONAL REPRESSOR"/>
    <property type="match status" value="1"/>
</dbReference>
<dbReference type="EMBL" id="JAMTCK010000008">
    <property type="protein sequence ID" value="MCP2166716.1"/>
    <property type="molecule type" value="Genomic_DNA"/>
</dbReference>
<dbReference type="SMART" id="SM00345">
    <property type="entry name" value="HTH_GNTR"/>
    <property type="match status" value="1"/>
</dbReference>
<dbReference type="Proteomes" id="UP001206128">
    <property type="component" value="Unassembled WGS sequence"/>
</dbReference>
<gene>
    <name evidence="5" type="ORF">LX83_003588</name>
</gene>
<feature type="domain" description="HTH gntR-type" evidence="4">
    <location>
        <begin position="13"/>
        <end position="80"/>
    </location>
</feature>
<dbReference type="PROSITE" id="PS50949">
    <property type="entry name" value="HTH_GNTR"/>
    <property type="match status" value="1"/>
</dbReference>
<organism evidence="5 6">
    <name type="scientific">Goodfellowiella coeruleoviolacea</name>
    <dbReference type="NCBI Taxonomy" id="334858"/>
    <lineage>
        <taxon>Bacteria</taxon>
        <taxon>Bacillati</taxon>
        <taxon>Actinomycetota</taxon>
        <taxon>Actinomycetes</taxon>
        <taxon>Pseudonocardiales</taxon>
        <taxon>Pseudonocardiaceae</taxon>
        <taxon>Goodfellowiella</taxon>
    </lineage>
</organism>
<evidence type="ECO:0000259" key="4">
    <source>
        <dbReference type="PROSITE" id="PS50949"/>
    </source>
</evidence>
<dbReference type="PANTHER" id="PTHR43537">
    <property type="entry name" value="TRANSCRIPTIONAL REGULATOR, GNTR FAMILY"/>
    <property type="match status" value="1"/>
</dbReference>
<comment type="caution">
    <text evidence="5">The sequence shown here is derived from an EMBL/GenBank/DDBJ whole genome shotgun (WGS) entry which is preliminary data.</text>
</comment>
<evidence type="ECO:0000313" key="6">
    <source>
        <dbReference type="Proteomes" id="UP001206128"/>
    </source>
</evidence>
<keyword evidence="6" id="KW-1185">Reference proteome</keyword>
<dbReference type="InterPro" id="IPR011711">
    <property type="entry name" value="GntR_C"/>
</dbReference>